<evidence type="ECO:0000313" key="3">
    <source>
        <dbReference type="EMBL" id="ROZ64059.1"/>
    </source>
</evidence>
<name>A0A3N3ZRU8_9MICC</name>
<keyword evidence="4" id="KW-1185">Reference proteome</keyword>
<reference evidence="3 4" key="1">
    <citation type="submission" date="2018-10" db="EMBL/GenBank/DDBJ databases">
        <title>Kocuria sp. M5W7-7, whole genome shotgun sequence.</title>
        <authorList>
            <person name="Tuo L."/>
        </authorList>
    </citation>
    <scope>NUCLEOTIDE SEQUENCE [LARGE SCALE GENOMIC DNA]</scope>
    <source>
        <strain evidence="3 4">M5W7-7</strain>
    </source>
</reference>
<dbReference type="Pfam" id="PF02517">
    <property type="entry name" value="Rce1-like"/>
    <property type="match status" value="1"/>
</dbReference>
<feature type="transmembrane region" description="Helical" evidence="1">
    <location>
        <begin position="152"/>
        <end position="171"/>
    </location>
</feature>
<proteinExistence type="predicted"/>
<dbReference type="RefSeq" id="WP_123824637.1">
    <property type="nucleotide sequence ID" value="NZ_RKMF01000004.1"/>
</dbReference>
<feature type="transmembrane region" description="Helical" evidence="1">
    <location>
        <begin position="12"/>
        <end position="35"/>
    </location>
</feature>
<dbReference type="PANTHER" id="PTHR35797">
    <property type="entry name" value="PROTEASE-RELATED"/>
    <property type="match status" value="1"/>
</dbReference>
<dbReference type="GO" id="GO:0080120">
    <property type="term" value="P:CAAX-box protein maturation"/>
    <property type="evidence" value="ECO:0007669"/>
    <property type="project" value="UniProtKB-ARBA"/>
</dbReference>
<feature type="transmembrane region" description="Helical" evidence="1">
    <location>
        <begin position="183"/>
        <end position="200"/>
    </location>
</feature>
<keyword evidence="3" id="KW-0645">Protease</keyword>
<feature type="transmembrane region" description="Helical" evidence="1">
    <location>
        <begin position="207"/>
        <end position="224"/>
    </location>
</feature>
<dbReference type="InterPro" id="IPR003675">
    <property type="entry name" value="Rce1/LyrA-like_dom"/>
</dbReference>
<keyword evidence="3" id="KW-0378">Hydrolase</keyword>
<dbReference type="GO" id="GO:0004175">
    <property type="term" value="F:endopeptidase activity"/>
    <property type="evidence" value="ECO:0007669"/>
    <property type="project" value="UniProtKB-ARBA"/>
</dbReference>
<organism evidence="3 4">
    <name type="scientific">Kocuria soli</name>
    <dbReference type="NCBI Taxonomy" id="2485125"/>
    <lineage>
        <taxon>Bacteria</taxon>
        <taxon>Bacillati</taxon>
        <taxon>Actinomycetota</taxon>
        <taxon>Actinomycetes</taxon>
        <taxon>Micrococcales</taxon>
        <taxon>Micrococcaceae</taxon>
        <taxon>Kocuria</taxon>
    </lineage>
</organism>
<feature type="transmembrane region" description="Helical" evidence="1">
    <location>
        <begin position="113"/>
        <end position="131"/>
    </location>
</feature>
<keyword evidence="1" id="KW-0812">Transmembrane</keyword>
<dbReference type="PANTHER" id="PTHR35797:SF1">
    <property type="entry name" value="PROTEASE"/>
    <property type="match status" value="1"/>
</dbReference>
<protein>
    <submittedName>
        <fullName evidence="3">CPBP family intramembrane metalloprotease</fullName>
    </submittedName>
</protein>
<evidence type="ECO:0000259" key="2">
    <source>
        <dbReference type="Pfam" id="PF02517"/>
    </source>
</evidence>
<feature type="transmembrane region" description="Helical" evidence="1">
    <location>
        <begin position="236"/>
        <end position="257"/>
    </location>
</feature>
<feature type="transmembrane region" description="Helical" evidence="1">
    <location>
        <begin position="41"/>
        <end position="64"/>
    </location>
</feature>
<sequence>MRDPQIRRGGAVEITAYVLVASLLCVAAAAPALLGVIPGDIAGLVVPVAQLTPFLTALIFWAVMRPGTFTTAFAMRWSWAGVGIGVSAVAVISAAQLIAGLTVGEWQVRPLEMIVPAGIAVVPFLVLQSAFAIGEELGWRGWLATRTARYPFAAAATVSAVAWAFWHLPAVPLIVVDGDWQRAAAYLLAIMSWAPFLLALRQLTGSVWAAVVAHGALNSIRVFFTQSVASSSSVSWPVEAIGWVAWLGAAVLLVHLARRQRPPLAGRHSRPLTAQDMQQSRILPRECTNA</sequence>
<dbReference type="AlphaFoldDB" id="A0A3N3ZRU8"/>
<keyword evidence="1" id="KW-0472">Membrane</keyword>
<dbReference type="OrthoDB" id="3693644at2"/>
<keyword evidence="3" id="KW-0482">Metalloprotease</keyword>
<dbReference type="GO" id="GO:0006508">
    <property type="term" value="P:proteolysis"/>
    <property type="evidence" value="ECO:0007669"/>
    <property type="project" value="UniProtKB-KW"/>
</dbReference>
<dbReference type="Proteomes" id="UP000270616">
    <property type="component" value="Unassembled WGS sequence"/>
</dbReference>
<feature type="domain" description="CAAX prenyl protease 2/Lysostaphin resistance protein A-like" evidence="2">
    <location>
        <begin position="122"/>
        <end position="219"/>
    </location>
</feature>
<comment type="caution">
    <text evidence="3">The sequence shown here is derived from an EMBL/GenBank/DDBJ whole genome shotgun (WGS) entry which is preliminary data.</text>
</comment>
<accession>A0A3N3ZRU8</accession>
<feature type="transmembrane region" description="Helical" evidence="1">
    <location>
        <begin position="76"/>
        <end position="101"/>
    </location>
</feature>
<dbReference type="GO" id="GO:0008237">
    <property type="term" value="F:metallopeptidase activity"/>
    <property type="evidence" value="ECO:0007669"/>
    <property type="project" value="UniProtKB-KW"/>
</dbReference>
<gene>
    <name evidence="3" type="ORF">EDL96_04625</name>
</gene>
<dbReference type="EMBL" id="RKMF01000004">
    <property type="protein sequence ID" value="ROZ64059.1"/>
    <property type="molecule type" value="Genomic_DNA"/>
</dbReference>
<evidence type="ECO:0000256" key="1">
    <source>
        <dbReference type="SAM" id="Phobius"/>
    </source>
</evidence>
<evidence type="ECO:0000313" key="4">
    <source>
        <dbReference type="Proteomes" id="UP000270616"/>
    </source>
</evidence>
<keyword evidence="1" id="KW-1133">Transmembrane helix</keyword>
<dbReference type="InterPro" id="IPR042150">
    <property type="entry name" value="MmRce1-like"/>
</dbReference>